<dbReference type="EMBL" id="MHFR01000037">
    <property type="protein sequence ID" value="OGW98052.1"/>
    <property type="molecule type" value="Genomic_DNA"/>
</dbReference>
<evidence type="ECO:0000256" key="2">
    <source>
        <dbReference type="SAM" id="MobiDB-lite"/>
    </source>
</evidence>
<proteinExistence type="inferred from homology"/>
<feature type="region of interest" description="Disordered" evidence="2">
    <location>
        <begin position="1"/>
        <end position="35"/>
    </location>
</feature>
<dbReference type="AlphaFoldDB" id="A0A1G1KYY0"/>
<dbReference type="Gene3D" id="2.40.420.20">
    <property type="match status" value="1"/>
</dbReference>
<sequence length="412" mass="45415">MDPNEMKKEPVTPLSGIKPPDKIGIKLSKKQKPGHSHGHLRWLIIIVVIIVGLVVIRQAFFPKGKAVKEDAVAVGAKEERIAITAYKVGRFNFEDSLNALGTIKGSVEFKLSFEIPGVVSAINYREGEKYEEGALLVSLRQDDILLRLQRSQAQFQKAGAALKIAQDKTREHEILFKLGAIPQSTLDKVKYEMDQAKYEAESNSLEVKANEAMLEKSNLYAPSTGTIGQLNIEEGETVTPNTLIGSHVSTERVLAQFGVTERDINKISLGQKAKVFVDSYPDKVFEGIVENVAPVIVGTSRTADVKVRIENPENLLLPGMFARIKILLYQKKNTLVVPNDALQGKENEQSVFIIDDKEKVAHKAPVVVGYTQAAYSQIDSGLQEGDIIAVSGFERLEEGSKVKIIEVQEAEL</sequence>
<evidence type="ECO:0000259" key="4">
    <source>
        <dbReference type="Pfam" id="PF25954"/>
    </source>
</evidence>
<dbReference type="NCBIfam" id="TIGR01730">
    <property type="entry name" value="RND_mfp"/>
    <property type="match status" value="1"/>
</dbReference>
<evidence type="ECO:0000259" key="5">
    <source>
        <dbReference type="Pfam" id="PF25989"/>
    </source>
</evidence>
<dbReference type="Gene3D" id="2.40.30.170">
    <property type="match status" value="1"/>
</dbReference>
<gene>
    <name evidence="6" type="ORF">A3G33_07415</name>
</gene>
<accession>A0A1G1KYY0</accession>
<keyword evidence="3" id="KW-0472">Membrane</keyword>
<dbReference type="InterPro" id="IPR058637">
    <property type="entry name" value="YknX-like_C"/>
</dbReference>
<dbReference type="Pfam" id="PF25954">
    <property type="entry name" value="Beta-barrel_RND_2"/>
    <property type="match status" value="1"/>
</dbReference>
<comment type="caution">
    <text evidence="6">The sequence shown here is derived from an EMBL/GenBank/DDBJ whole genome shotgun (WGS) entry which is preliminary data.</text>
</comment>
<reference evidence="6 7" key="1">
    <citation type="journal article" date="2016" name="Nat. Commun.">
        <title>Thousands of microbial genomes shed light on interconnected biogeochemical processes in an aquifer system.</title>
        <authorList>
            <person name="Anantharaman K."/>
            <person name="Brown C.T."/>
            <person name="Hug L.A."/>
            <person name="Sharon I."/>
            <person name="Castelle C.J."/>
            <person name="Probst A.J."/>
            <person name="Thomas B.C."/>
            <person name="Singh A."/>
            <person name="Wilkins M.J."/>
            <person name="Karaoz U."/>
            <person name="Brodie E.L."/>
            <person name="Williams K.H."/>
            <person name="Hubbard S.S."/>
            <person name="Banfield J.F."/>
        </authorList>
    </citation>
    <scope>NUCLEOTIDE SEQUENCE [LARGE SCALE GENOMIC DNA]</scope>
</reference>
<keyword evidence="3" id="KW-1133">Transmembrane helix</keyword>
<evidence type="ECO:0000313" key="7">
    <source>
        <dbReference type="Proteomes" id="UP000178187"/>
    </source>
</evidence>
<dbReference type="GO" id="GO:1990281">
    <property type="term" value="C:efflux pump complex"/>
    <property type="evidence" value="ECO:0007669"/>
    <property type="project" value="TreeGrafter"/>
</dbReference>
<dbReference type="Pfam" id="PF25989">
    <property type="entry name" value="YknX_C"/>
    <property type="match status" value="1"/>
</dbReference>
<dbReference type="SUPFAM" id="SSF111369">
    <property type="entry name" value="HlyD-like secretion proteins"/>
    <property type="match status" value="1"/>
</dbReference>
<protein>
    <recommendedName>
        <fullName evidence="8">RND efflux pump membrane fusion protein barrel-sandwich domain-containing protein</fullName>
    </recommendedName>
</protein>
<dbReference type="InterPro" id="IPR058792">
    <property type="entry name" value="Beta-barrel_RND_2"/>
</dbReference>
<feature type="transmembrane region" description="Helical" evidence="3">
    <location>
        <begin position="40"/>
        <end position="60"/>
    </location>
</feature>
<evidence type="ECO:0000256" key="1">
    <source>
        <dbReference type="ARBA" id="ARBA00009477"/>
    </source>
</evidence>
<dbReference type="FunFam" id="2.40.30.170:FF:000010">
    <property type="entry name" value="Efflux RND transporter periplasmic adaptor subunit"/>
    <property type="match status" value="1"/>
</dbReference>
<dbReference type="PANTHER" id="PTHR30469">
    <property type="entry name" value="MULTIDRUG RESISTANCE PROTEIN MDTA"/>
    <property type="match status" value="1"/>
</dbReference>
<dbReference type="InterPro" id="IPR006143">
    <property type="entry name" value="RND_pump_MFP"/>
</dbReference>
<evidence type="ECO:0000256" key="3">
    <source>
        <dbReference type="SAM" id="Phobius"/>
    </source>
</evidence>
<keyword evidence="3" id="KW-0812">Transmembrane</keyword>
<organism evidence="6 7">
    <name type="scientific">Candidatus Danuiimicrobium aquiferis</name>
    <dbReference type="NCBI Taxonomy" id="1801832"/>
    <lineage>
        <taxon>Bacteria</taxon>
        <taxon>Pseudomonadati</taxon>
        <taxon>Candidatus Omnitrophota</taxon>
        <taxon>Candidatus Danuiimicrobium</taxon>
    </lineage>
</organism>
<dbReference type="GO" id="GO:0015562">
    <property type="term" value="F:efflux transmembrane transporter activity"/>
    <property type="evidence" value="ECO:0007669"/>
    <property type="project" value="TreeGrafter"/>
</dbReference>
<evidence type="ECO:0000313" key="6">
    <source>
        <dbReference type="EMBL" id="OGW98052.1"/>
    </source>
</evidence>
<feature type="domain" description="YknX-like C-terminal permuted SH3-like" evidence="5">
    <location>
        <begin position="335"/>
        <end position="404"/>
    </location>
</feature>
<evidence type="ECO:0008006" key="8">
    <source>
        <dbReference type="Google" id="ProtNLM"/>
    </source>
</evidence>
<dbReference type="Gene3D" id="2.40.50.100">
    <property type="match status" value="2"/>
</dbReference>
<feature type="compositionally biased region" description="Basic and acidic residues" evidence="2">
    <location>
        <begin position="1"/>
        <end position="10"/>
    </location>
</feature>
<dbReference type="Proteomes" id="UP000178187">
    <property type="component" value="Unassembled WGS sequence"/>
</dbReference>
<name>A0A1G1KYY0_9BACT</name>
<feature type="domain" description="CusB-like beta-barrel" evidence="4">
    <location>
        <begin position="257"/>
        <end position="326"/>
    </location>
</feature>
<comment type="similarity">
    <text evidence="1">Belongs to the membrane fusion protein (MFP) (TC 8.A.1) family.</text>
</comment>